<dbReference type="PANTHER" id="PTHR40114:SF1">
    <property type="entry name" value="SLR0698 PROTEIN"/>
    <property type="match status" value="1"/>
</dbReference>
<dbReference type="PANTHER" id="PTHR40114">
    <property type="entry name" value="SLR0698 PROTEIN"/>
    <property type="match status" value="1"/>
</dbReference>
<gene>
    <name evidence="2" type="ORF">Q0590_03310</name>
</gene>
<dbReference type="SUPFAM" id="SSF55154">
    <property type="entry name" value="CYTH-like phosphatases"/>
    <property type="match status" value="1"/>
</dbReference>
<name>A0ABT8QZI9_9BACT</name>
<evidence type="ECO:0000259" key="1">
    <source>
        <dbReference type="PROSITE" id="PS51707"/>
    </source>
</evidence>
<dbReference type="Gene3D" id="2.40.320.10">
    <property type="entry name" value="Hypothetical Protein Pfu-838710-001"/>
    <property type="match status" value="1"/>
</dbReference>
<dbReference type="SMART" id="SM01118">
    <property type="entry name" value="CYTH"/>
    <property type="match status" value="1"/>
</dbReference>
<keyword evidence="3" id="KW-1185">Reference proteome</keyword>
<dbReference type="InterPro" id="IPR033469">
    <property type="entry name" value="CYTH-like_dom_sf"/>
</dbReference>
<dbReference type="InterPro" id="IPR012042">
    <property type="entry name" value="NeuTTM/CthTTM-like"/>
</dbReference>
<feature type="domain" description="CYTH" evidence="1">
    <location>
        <begin position="2"/>
        <end position="149"/>
    </location>
</feature>
<dbReference type="PROSITE" id="PS51707">
    <property type="entry name" value="CYTH"/>
    <property type="match status" value="1"/>
</dbReference>
<sequence length="155" mass="18372">MGLEIEKKFLIKDDSWKNQLTTGVYYRQGYISSHPDRVVRIRTIENMAYLTIKGKTMGAVRSEYEYEIPYEEAIEMLTQLCEKPLIEKIRYKLMYNNLLWEIDEFEAENKGLVVAEVELEDEFQPIDLPPWIGEEVTMQPKYYNASLIKNPFSSW</sequence>
<evidence type="ECO:0000313" key="2">
    <source>
        <dbReference type="EMBL" id="MDO1445260.1"/>
    </source>
</evidence>
<proteinExistence type="predicted"/>
<comment type="caution">
    <text evidence="2">The sequence shown here is derived from an EMBL/GenBank/DDBJ whole genome shotgun (WGS) entry which is preliminary data.</text>
</comment>
<dbReference type="EMBL" id="JAUKPO010000001">
    <property type="protein sequence ID" value="MDO1445260.1"/>
    <property type="molecule type" value="Genomic_DNA"/>
</dbReference>
<dbReference type="Pfam" id="PF01928">
    <property type="entry name" value="CYTH"/>
    <property type="match status" value="1"/>
</dbReference>
<reference evidence="2" key="1">
    <citation type="submission" date="2023-07" db="EMBL/GenBank/DDBJ databases">
        <title>The genome sequence of Rhodocytophaga aerolata KACC 12507.</title>
        <authorList>
            <person name="Zhang X."/>
        </authorList>
    </citation>
    <scope>NUCLEOTIDE SEQUENCE</scope>
    <source>
        <strain evidence="2">KACC 12507</strain>
    </source>
</reference>
<organism evidence="2 3">
    <name type="scientific">Rhodocytophaga aerolata</name>
    <dbReference type="NCBI Taxonomy" id="455078"/>
    <lineage>
        <taxon>Bacteria</taxon>
        <taxon>Pseudomonadati</taxon>
        <taxon>Bacteroidota</taxon>
        <taxon>Cytophagia</taxon>
        <taxon>Cytophagales</taxon>
        <taxon>Rhodocytophagaceae</taxon>
        <taxon>Rhodocytophaga</taxon>
    </lineage>
</organism>
<dbReference type="CDD" id="cd07891">
    <property type="entry name" value="CYTH-like_CthTTM-like_1"/>
    <property type="match status" value="1"/>
</dbReference>
<dbReference type="RefSeq" id="WP_302036050.1">
    <property type="nucleotide sequence ID" value="NZ_JAUKPO010000001.1"/>
</dbReference>
<accession>A0ABT8QZI9</accession>
<dbReference type="Proteomes" id="UP001168528">
    <property type="component" value="Unassembled WGS sequence"/>
</dbReference>
<dbReference type="PIRSF" id="PIRSF016487">
    <property type="entry name" value="CYTH_UCP016487"/>
    <property type="match status" value="1"/>
</dbReference>
<protein>
    <submittedName>
        <fullName evidence="2">CYTH domain-containing protein</fullName>
    </submittedName>
</protein>
<evidence type="ECO:0000313" key="3">
    <source>
        <dbReference type="Proteomes" id="UP001168528"/>
    </source>
</evidence>
<dbReference type="InterPro" id="IPR023577">
    <property type="entry name" value="CYTH_domain"/>
</dbReference>